<dbReference type="PROSITE" id="PS51585">
    <property type="entry name" value="SAM_MT_TPMT"/>
    <property type="match status" value="1"/>
</dbReference>
<dbReference type="CDD" id="cd02440">
    <property type="entry name" value="AdoMet_MTases"/>
    <property type="match status" value="1"/>
</dbReference>
<dbReference type="PANTHER" id="PTHR10259">
    <property type="entry name" value="THIOPURINE S-METHYLTRANSFERASE"/>
    <property type="match status" value="1"/>
</dbReference>
<name>A0A0C1Z5U6_9BACT</name>
<evidence type="ECO:0000256" key="1">
    <source>
        <dbReference type="ARBA" id="ARBA00022603"/>
    </source>
</evidence>
<dbReference type="Pfam" id="PF05724">
    <property type="entry name" value="TPMT"/>
    <property type="match status" value="1"/>
</dbReference>
<dbReference type="GO" id="GO:0008119">
    <property type="term" value="F:thiopurine S-methyltransferase activity"/>
    <property type="evidence" value="ECO:0007669"/>
    <property type="project" value="TreeGrafter"/>
</dbReference>
<reference evidence="4 5" key="1">
    <citation type="submission" date="2014-12" db="EMBL/GenBank/DDBJ databases">
        <title>Genome assembly of Enhygromyxa salina DSM 15201.</title>
        <authorList>
            <person name="Sharma G."/>
            <person name="Subramanian S."/>
        </authorList>
    </citation>
    <scope>NUCLEOTIDE SEQUENCE [LARGE SCALE GENOMIC DNA]</scope>
    <source>
        <strain evidence="4 5">DSM 15201</strain>
    </source>
</reference>
<dbReference type="Proteomes" id="UP000031599">
    <property type="component" value="Unassembled WGS sequence"/>
</dbReference>
<gene>
    <name evidence="4" type="ORF">DB30_00823</name>
</gene>
<dbReference type="SUPFAM" id="SSF53335">
    <property type="entry name" value="S-adenosyl-L-methionine-dependent methyltransferases"/>
    <property type="match status" value="1"/>
</dbReference>
<keyword evidence="2 4" id="KW-0808">Transferase</keyword>
<evidence type="ECO:0000313" key="5">
    <source>
        <dbReference type="Proteomes" id="UP000031599"/>
    </source>
</evidence>
<sequence>MTDPNAWNERYAEGSDRWTLERVPAVLEQLIAIQRERHRVLVPGAGVGVDAFAWARAGHDVVALDFAPLAVTAMRTRASELGVKIEALEADVTAPPEQLRGIIDLVWEQTCLCALPPDQRRAYLEAMATILRPSGSMVALLWNHGDEGGPPFDMPPVLVEELVVGVFAIRKRERVADGLSTRANQYLWWLDPIRR</sequence>
<evidence type="ECO:0000256" key="2">
    <source>
        <dbReference type="ARBA" id="ARBA00022679"/>
    </source>
</evidence>
<accession>A0A0C1Z5U6</accession>
<organism evidence="4 5">
    <name type="scientific">Enhygromyxa salina</name>
    <dbReference type="NCBI Taxonomy" id="215803"/>
    <lineage>
        <taxon>Bacteria</taxon>
        <taxon>Pseudomonadati</taxon>
        <taxon>Myxococcota</taxon>
        <taxon>Polyangia</taxon>
        <taxon>Nannocystales</taxon>
        <taxon>Nannocystaceae</taxon>
        <taxon>Enhygromyxa</taxon>
    </lineage>
</organism>
<dbReference type="InterPro" id="IPR008854">
    <property type="entry name" value="TPMT"/>
</dbReference>
<keyword evidence="1 4" id="KW-0489">Methyltransferase</keyword>
<dbReference type="RefSeq" id="WP_052556597.1">
    <property type="nucleotide sequence ID" value="NZ_JMCC02000111.1"/>
</dbReference>
<protein>
    <submittedName>
        <fullName evidence="4">Thiol methyltransferase</fullName>
    </submittedName>
</protein>
<dbReference type="PANTHER" id="PTHR10259:SF11">
    <property type="entry name" value="THIOPURINE S-METHYLTRANSFERASE"/>
    <property type="match status" value="1"/>
</dbReference>
<dbReference type="InterPro" id="IPR029063">
    <property type="entry name" value="SAM-dependent_MTases_sf"/>
</dbReference>
<comment type="caution">
    <text evidence="4">The sequence shown here is derived from an EMBL/GenBank/DDBJ whole genome shotgun (WGS) entry which is preliminary data.</text>
</comment>
<dbReference type="AlphaFoldDB" id="A0A0C1Z5U6"/>
<keyword evidence="3" id="KW-0949">S-adenosyl-L-methionine</keyword>
<evidence type="ECO:0000256" key="3">
    <source>
        <dbReference type="ARBA" id="ARBA00022691"/>
    </source>
</evidence>
<dbReference type="EMBL" id="JMCC02000111">
    <property type="protein sequence ID" value="KIG12989.1"/>
    <property type="molecule type" value="Genomic_DNA"/>
</dbReference>
<proteinExistence type="predicted"/>
<dbReference type="GO" id="GO:0032259">
    <property type="term" value="P:methylation"/>
    <property type="evidence" value="ECO:0007669"/>
    <property type="project" value="UniProtKB-KW"/>
</dbReference>
<evidence type="ECO:0000313" key="4">
    <source>
        <dbReference type="EMBL" id="KIG12989.1"/>
    </source>
</evidence>
<dbReference type="Gene3D" id="3.40.50.150">
    <property type="entry name" value="Vaccinia Virus protein VP39"/>
    <property type="match status" value="1"/>
</dbReference>